<evidence type="ECO:0000313" key="2">
    <source>
        <dbReference type="EMBL" id="ESS73353.1"/>
    </source>
</evidence>
<dbReference type="Pfam" id="PF14130">
    <property type="entry name" value="Cap4_nuclease"/>
    <property type="match status" value="1"/>
</dbReference>
<comment type="caution">
    <text evidence="2">The sequence shown here is derived from an EMBL/GenBank/DDBJ whole genome shotgun (WGS) entry which is preliminary data.</text>
</comment>
<dbReference type="InterPro" id="IPR025382">
    <property type="entry name" value="Cap4-like_endonuclease_dom"/>
</dbReference>
<name>V5C993_9GAMM</name>
<evidence type="ECO:0000313" key="3">
    <source>
        <dbReference type="Proteomes" id="UP000017842"/>
    </source>
</evidence>
<dbReference type="EMBL" id="AYLO01000025">
    <property type="protein sequence ID" value="ESS73353.1"/>
    <property type="molecule type" value="Genomic_DNA"/>
</dbReference>
<dbReference type="GO" id="GO:0004518">
    <property type="term" value="F:nuclease activity"/>
    <property type="evidence" value="ECO:0007669"/>
    <property type="project" value="InterPro"/>
</dbReference>
<dbReference type="Proteomes" id="UP000017842">
    <property type="component" value="Unassembled WGS sequence"/>
</dbReference>
<keyword evidence="3" id="KW-1185">Reference proteome</keyword>
<dbReference type="STRING" id="1116472.MGMO_25c00310"/>
<dbReference type="AlphaFoldDB" id="V5C993"/>
<dbReference type="eggNOG" id="ENOG5030DJ7">
    <property type="taxonomic scope" value="Bacteria"/>
</dbReference>
<dbReference type="PATRIC" id="fig|1116472.3.peg.784"/>
<reference evidence="2 3" key="1">
    <citation type="journal article" date="2013" name="Genome Announc.">
        <title>Draft Genome Sequence of the Methanotrophic Gammaproteobacterium Methyloglobulus morosus DSM 22980 Strain KoM1.</title>
        <authorList>
            <person name="Poehlein A."/>
            <person name="Deutzmann J.S."/>
            <person name="Daniel R."/>
            <person name="Simeonova D.D."/>
        </authorList>
    </citation>
    <scope>NUCLEOTIDE SEQUENCE [LARGE SCALE GENOMIC DNA]</scope>
    <source>
        <strain evidence="2 3">KoM1</strain>
    </source>
</reference>
<accession>V5C993</accession>
<feature type="domain" description="CD-NTase associated protein 4-like DNA endonuclease" evidence="1">
    <location>
        <begin position="41"/>
        <end position="247"/>
    </location>
</feature>
<proteinExistence type="predicted"/>
<organism evidence="2 3">
    <name type="scientific">Methyloglobulus morosus KoM1</name>
    <dbReference type="NCBI Taxonomy" id="1116472"/>
    <lineage>
        <taxon>Bacteria</taxon>
        <taxon>Pseudomonadati</taxon>
        <taxon>Pseudomonadota</taxon>
        <taxon>Gammaproteobacteria</taxon>
        <taxon>Methylococcales</taxon>
        <taxon>Methylococcaceae</taxon>
        <taxon>Methyloglobulus</taxon>
    </lineage>
</organism>
<protein>
    <recommendedName>
        <fullName evidence="1">CD-NTase associated protein 4-like DNA endonuclease domain-containing protein</fullName>
    </recommendedName>
</protein>
<evidence type="ECO:0000259" key="1">
    <source>
        <dbReference type="Pfam" id="PF14130"/>
    </source>
</evidence>
<gene>
    <name evidence="2" type="ORF">MGMO_25c00310</name>
</gene>
<sequence>MTLLPVGGNNDIELLEEAILNAAHYTSQSNPLASPQRETVGAKTFEKYEYQYHWALCRILGAHELSNDYVVFIELHEDVVLATSSDVTLAEFEFNQVKNVSESPWNSKKLTLRPKGSAKKEKNSILGKMLLGVRNKPFIDKLNAINLVATCGFNLPPKTEGLKLSIISIGEIHDECINDIQSAIDKEIGLYPLPKTLRFIVPDLPSTGFQDAAIGRISKLVELSAPGAKCSAQSIYRVLIDDLHRKGSVAFDYTQWSNLVKNKGMTYKDVEQVISAYTENKGIDSFSSDFNSITEEMGLKFNKKVGLRRAFERYHNAVRLERSLIAIDHQQAVKMAVENNFSVFHEHGAVSLIETALEALPENMKKNFIDLESAQAAIIYELISKCHEK</sequence>